<accession>A0A542YLK7</accession>
<dbReference type="Proteomes" id="UP000319516">
    <property type="component" value="Unassembled WGS sequence"/>
</dbReference>
<keyword evidence="3" id="KW-0808">Transferase</keyword>
<organism evidence="3 4">
    <name type="scientific">Ornithinicoccus hortensis</name>
    <dbReference type="NCBI Taxonomy" id="82346"/>
    <lineage>
        <taxon>Bacteria</taxon>
        <taxon>Bacillati</taxon>
        <taxon>Actinomycetota</taxon>
        <taxon>Actinomycetes</taxon>
        <taxon>Micrococcales</taxon>
        <taxon>Intrasporangiaceae</taxon>
        <taxon>Ornithinicoccus</taxon>
    </lineage>
</organism>
<comment type="caution">
    <text evidence="3">The sequence shown here is derived from an EMBL/GenBank/DDBJ whole genome shotgun (WGS) entry which is preliminary data.</text>
</comment>
<evidence type="ECO:0000313" key="4">
    <source>
        <dbReference type="Proteomes" id="UP000319516"/>
    </source>
</evidence>
<keyword evidence="4" id="KW-1185">Reference proteome</keyword>
<evidence type="ECO:0000256" key="1">
    <source>
        <dbReference type="SAM" id="MobiDB-lite"/>
    </source>
</evidence>
<dbReference type="SUPFAM" id="SSF53448">
    <property type="entry name" value="Nucleotide-diphospho-sugar transferases"/>
    <property type="match status" value="1"/>
</dbReference>
<protein>
    <submittedName>
        <fullName evidence="3">GT2 family glycosyltransferase</fullName>
    </submittedName>
</protein>
<feature type="domain" description="Glycosyltransferase 2-like" evidence="2">
    <location>
        <begin position="54"/>
        <end position="177"/>
    </location>
</feature>
<gene>
    <name evidence="3" type="ORF">FB467_0031</name>
</gene>
<sequence length="384" mass="41735">MRIDLAQEGQRSRPEEAIKRRLGSGARADAPMSTEDPEGAARTPKRLAPRNIAVVICTLGSQPHLAESVAAVLAQSHSALRLIIVDNDPKSGRTRKAIASFTDDRIVVVEEPRRGLSWARNRGLAEVNEDFVAFTDDDAIADIDWLQQLILPMIEADSEIVDAVTGLVLPAELRTEAQHLFEAYGGFGKGLTRQWWGSSDRLASQGPHALGKRGTGGPLFPLTTGKVGSGNSMAFRTAALRKIGGFDVSLGAGTPTLGGEDLDVFTSLLLSKAVIVYNPASLVWHYHRETVDQLRRQIRGNGVGMGALLVKHVARNPVFVPKFLLQIPKLALAALQDRGARPSDETTLVTPRYLLTEELMGLASSPLAFLRSRLHARRIRDSRV</sequence>
<name>A0A542YLK7_9MICO</name>
<reference evidence="3 4" key="1">
    <citation type="submission" date="2019-06" db="EMBL/GenBank/DDBJ databases">
        <title>Sequencing the genomes of 1000 actinobacteria strains.</title>
        <authorList>
            <person name="Klenk H.-P."/>
        </authorList>
    </citation>
    <scope>NUCLEOTIDE SEQUENCE [LARGE SCALE GENOMIC DNA]</scope>
    <source>
        <strain evidence="3 4">DSM 12335</strain>
    </source>
</reference>
<dbReference type="Gene3D" id="3.90.550.10">
    <property type="entry name" value="Spore Coat Polysaccharide Biosynthesis Protein SpsA, Chain A"/>
    <property type="match status" value="1"/>
</dbReference>
<dbReference type="GO" id="GO:0016740">
    <property type="term" value="F:transferase activity"/>
    <property type="evidence" value="ECO:0007669"/>
    <property type="project" value="UniProtKB-KW"/>
</dbReference>
<dbReference type="Pfam" id="PF00535">
    <property type="entry name" value="Glycos_transf_2"/>
    <property type="match status" value="1"/>
</dbReference>
<feature type="region of interest" description="Disordered" evidence="1">
    <location>
        <begin position="1"/>
        <end position="44"/>
    </location>
</feature>
<dbReference type="InterPro" id="IPR001173">
    <property type="entry name" value="Glyco_trans_2-like"/>
</dbReference>
<dbReference type="InterPro" id="IPR029044">
    <property type="entry name" value="Nucleotide-diphossugar_trans"/>
</dbReference>
<dbReference type="InterPro" id="IPR050834">
    <property type="entry name" value="Glycosyltransf_2"/>
</dbReference>
<dbReference type="AlphaFoldDB" id="A0A542YLK7"/>
<dbReference type="PANTHER" id="PTHR43685">
    <property type="entry name" value="GLYCOSYLTRANSFERASE"/>
    <property type="match status" value="1"/>
</dbReference>
<evidence type="ECO:0000259" key="2">
    <source>
        <dbReference type="Pfam" id="PF00535"/>
    </source>
</evidence>
<evidence type="ECO:0000313" key="3">
    <source>
        <dbReference type="EMBL" id="TQL48968.1"/>
    </source>
</evidence>
<dbReference type="PANTHER" id="PTHR43685:SF2">
    <property type="entry name" value="GLYCOSYLTRANSFERASE 2-LIKE DOMAIN-CONTAINING PROTEIN"/>
    <property type="match status" value="1"/>
</dbReference>
<dbReference type="EMBL" id="VFOP01000001">
    <property type="protein sequence ID" value="TQL48968.1"/>
    <property type="molecule type" value="Genomic_DNA"/>
</dbReference>
<proteinExistence type="predicted"/>
<feature type="compositionally biased region" description="Basic and acidic residues" evidence="1">
    <location>
        <begin position="1"/>
        <end position="19"/>
    </location>
</feature>